<evidence type="ECO:0000313" key="2">
    <source>
        <dbReference type="EMBL" id="AIF82888.1"/>
    </source>
</evidence>
<evidence type="ECO:0000313" key="3">
    <source>
        <dbReference type="Proteomes" id="UP000028194"/>
    </source>
</evidence>
<evidence type="ECO:0000256" key="1">
    <source>
        <dbReference type="SAM" id="Phobius"/>
    </source>
</evidence>
<feature type="transmembrane region" description="Helical" evidence="1">
    <location>
        <begin position="160"/>
        <end position="179"/>
    </location>
</feature>
<accession>A0A075MNU6</accession>
<keyword evidence="1" id="KW-0812">Transmembrane</keyword>
<dbReference type="AlphaFoldDB" id="A0A075MNU6"/>
<protein>
    <submittedName>
        <fullName evidence="2">Uncharacterized protein</fullName>
    </submittedName>
</protein>
<dbReference type="EMBL" id="CP007174">
    <property type="protein sequence ID" value="AIF82888.1"/>
    <property type="molecule type" value="Genomic_DNA"/>
</dbReference>
<organism evidence="2 3">
    <name type="scientific">Candidatus Nitrososphaera evergladensis SR1</name>
    <dbReference type="NCBI Taxonomy" id="1459636"/>
    <lineage>
        <taxon>Archaea</taxon>
        <taxon>Nitrososphaerota</taxon>
        <taxon>Nitrososphaeria</taxon>
        <taxon>Nitrososphaerales</taxon>
        <taxon>Nitrososphaeraceae</taxon>
        <taxon>Nitrososphaera</taxon>
    </lineage>
</organism>
<reference evidence="2 3" key="1">
    <citation type="journal article" date="2014" name="PLoS ONE">
        <title>Genome Sequence of Candidatus Nitrososphaera evergladensis from Group I.1b Enriched from Everglades Soil Reveals Novel Genomic Features of the Ammonia-Oxidizing Archaea.</title>
        <authorList>
            <person name="Zhalnina K.V."/>
            <person name="Dias R."/>
            <person name="Leonard M.T."/>
            <person name="Dorr de Quadros P."/>
            <person name="Camargo F.A."/>
            <person name="Drew J.C."/>
            <person name="Farmerie W.G."/>
            <person name="Daroub S.H."/>
            <person name="Triplett E.W."/>
        </authorList>
    </citation>
    <scope>NUCLEOTIDE SEQUENCE [LARGE SCALE GENOMIC DNA]</scope>
    <source>
        <strain evidence="2 3">SR1</strain>
    </source>
</reference>
<sequence length="183" mass="19939">MKISQRVVANTAFALAILVLVAVPLLLQQQGHLAEAHLLGIVKQVDNYQVSFQQIPQFPSAGKNTTLHFSVLQDNAAISNVNAAVQIMEKDSGKIVEQMPYKLHEISDITIPYTFQNNTDYAVNLLMRMDDGNPEHMAKPLVADFDVSVIPTSAISPTELLMGALPFTAGLIGAVVLVFKKVK</sequence>
<dbReference type="KEGG" id="nev:NTE_00810"/>
<keyword evidence="1" id="KW-1133">Transmembrane helix</keyword>
<proteinExistence type="predicted"/>
<keyword evidence="3" id="KW-1185">Reference proteome</keyword>
<dbReference type="Proteomes" id="UP000028194">
    <property type="component" value="Chromosome"/>
</dbReference>
<gene>
    <name evidence="2" type="ORF">NTE_00810</name>
</gene>
<name>A0A075MNU6_9ARCH</name>
<dbReference type="eggNOG" id="arCOG08825">
    <property type="taxonomic scope" value="Archaea"/>
</dbReference>
<dbReference type="HOGENOM" id="CLU_1472029_0_0_2"/>
<keyword evidence="1" id="KW-0472">Membrane</keyword>